<evidence type="ECO:0000313" key="11">
    <source>
        <dbReference type="Proteomes" id="UP001183794"/>
    </source>
</evidence>
<evidence type="ECO:0000256" key="4">
    <source>
        <dbReference type="ARBA" id="ARBA00022692"/>
    </source>
</evidence>
<dbReference type="EMBL" id="JAVDYJ010000001">
    <property type="protein sequence ID" value="MDR7345781.1"/>
    <property type="molecule type" value="Genomic_DNA"/>
</dbReference>
<sequence length="495" mass="54548">MASAHDDLTAEDPRQQLAKSEHSRIAPRGKYTLPGRIRAFWRPGHLLVLLTIAAALVAVLLKTPCRVGGWGVPDVYLGGCYSDWTGLWTSRGFAENPWAPFQPDGSFEYPVLISVVASVLAWLAHALTGIVEALGVDAGPNLVFYDLNFLAVVALWIVTVLLVAKLAGIRYWDATMVAVAPGIIFAGFINWDMWAVALMVGAMWAFAKHRYIISGVLIGLGVAVKLFPLFLLGAIAVLAIRTARYYPLVVTAAAAAVTWFLVNLPMMMFNPEAWAVFYEFSADRPPGWSSIWHAYGVATGDTITGAELSGYAFWSFLILCIVIAVIGLTTRHRPRLAQLMFLIVAAFLLVNKVYSPQFVLWLIPLLVLALPNWRDFLIFSVIELLHFWAIWGYLASLGSEYESQHQLDENLYLAAVAGHVVMLIYLMMRVVLDMYDPGGDPVRNSLAKAAHPQVPIDDPGGAEFDGAADRFVLRRRDTAPPDLSRDIDSKHDAIP</sequence>
<feature type="transmembrane region" description="Helical" evidence="9">
    <location>
        <begin position="376"/>
        <end position="399"/>
    </location>
</feature>
<keyword evidence="6 9" id="KW-0472">Membrane</keyword>
<feature type="transmembrane region" description="Helical" evidence="9">
    <location>
        <begin position="111"/>
        <end position="131"/>
    </location>
</feature>
<evidence type="ECO:0000256" key="1">
    <source>
        <dbReference type="ARBA" id="ARBA00004651"/>
    </source>
</evidence>
<keyword evidence="3" id="KW-0808">Transferase</keyword>
<feature type="transmembrane region" description="Helical" evidence="9">
    <location>
        <begin position="211"/>
        <end position="238"/>
    </location>
</feature>
<feature type="transmembrane region" description="Helical" evidence="9">
    <location>
        <begin position="311"/>
        <end position="329"/>
    </location>
</feature>
<feature type="transmembrane region" description="Helical" evidence="9">
    <location>
        <begin position="245"/>
        <end position="262"/>
    </location>
</feature>
<feature type="transmembrane region" description="Helical" evidence="9">
    <location>
        <begin position="143"/>
        <end position="164"/>
    </location>
</feature>
<evidence type="ECO:0000313" key="10">
    <source>
        <dbReference type="EMBL" id="MDR7345781.1"/>
    </source>
</evidence>
<feature type="region of interest" description="Disordered" evidence="8">
    <location>
        <begin position="1"/>
        <end position="23"/>
    </location>
</feature>
<dbReference type="Pfam" id="PF09594">
    <property type="entry name" value="GT87"/>
    <property type="match status" value="1"/>
</dbReference>
<evidence type="ECO:0000256" key="2">
    <source>
        <dbReference type="ARBA" id="ARBA00022475"/>
    </source>
</evidence>
<reference evidence="10 11" key="1">
    <citation type="submission" date="2023-07" db="EMBL/GenBank/DDBJ databases">
        <title>Sequencing the genomes of 1000 actinobacteria strains.</title>
        <authorList>
            <person name="Klenk H.-P."/>
        </authorList>
    </citation>
    <scope>NUCLEOTIDE SEQUENCE [LARGE SCALE GENOMIC DNA]</scope>
    <source>
        <strain evidence="10 11">DSM 22966</strain>
    </source>
</reference>
<dbReference type="PIRSF" id="PIRSF010361">
    <property type="entry name" value="UCP010361"/>
    <property type="match status" value="1"/>
</dbReference>
<evidence type="ECO:0000256" key="6">
    <source>
        <dbReference type="ARBA" id="ARBA00023136"/>
    </source>
</evidence>
<proteinExistence type="inferred from homology"/>
<evidence type="ECO:0000256" key="8">
    <source>
        <dbReference type="SAM" id="MobiDB-lite"/>
    </source>
</evidence>
<accession>A0ABU2AXL4</accession>
<feature type="region of interest" description="Disordered" evidence="8">
    <location>
        <begin position="475"/>
        <end position="495"/>
    </location>
</feature>
<feature type="transmembrane region" description="Helical" evidence="9">
    <location>
        <begin position="341"/>
        <end position="370"/>
    </location>
</feature>
<comment type="caution">
    <text evidence="10">The sequence shown here is derived from an EMBL/GenBank/DDBJ whole genome shotgun (WGS) entry which is preliminary data.</text>
</comment>
<keyword evidence="4 9" id="KW-0812">Transmembrane</keyword>
<organism evidence="10 11">
    <name type="scientific">Enteractinococcus fodinae</name>
    <dbReference type="NCBI Taxonomy" id="684663"/>
    <lineage>
        <taxon>Bacteria</taxon>
        <taxon>Bacillati</taxon>
        <taxon>Actinomycetota</taxon>
        <taxon>Actinomycetes</taxon>
        <taxon>Micrococcales</taxon>
        <taxon>Micrococcaceae</taxon>
    </lineage>
</organism>
<keyword evidence="11" id="KW-1185">Reference proteome</keyword>
<evidence type="ECO:0000256" key="9">
    <source>
        <dbReference type="SAM" id="Phobius"/>
    </source>
</evidence>
<comment type="similarity">
    <text evidence="7">Belongs to the glycosyltransferase 87 family.</text>
</comment>
<evidence type="ECO:0000256" key="7">
    <source>
        <dbReference type="ARBA" id="ARBA00024033"/>
    </source>
</evidence>
<gene>
    <name evidence="10" type="ORF">J2S62_000038</name>
</gene>
<keyword evidence="2" id="KW-1003">Cell membrane</keyword>
<dbReference type="Proteomes" id="UP001183794">
    <property type="component" value="Unassembled WGS sequence"/>
</dbReference>
<protein>
    <submittedName>
        <fullName evidence="10">Membrane protein</fullName>
    </submittedName>
</protein>
<feature type="transmembrane region" description="Helical" evidence="9">
    <location>
        <begin position="411"/>
        <end position="432"/>
    </location>
</feature>
<evidence type="ECO:0000256" key="5">
    <source>
        <dbReference type="ARBA" id="ARBA00022989"/>
    </source>
</evidence>
<keyword evidence="5 9" id="KW-1133">Transmembrane helix</keyword>
<comment type="subcellular location">
    <subcellularLocation>
        <location evidence="1">Cell membrane</location>
        <topology evidence="1">Multi-pass membrane protein</topology>
    </subcellularLocation>
</comment>
<dbReference type="InterPro" id="IPR016570">
    <property type="entry name" value="UCP010361"/>
</dbReference>
<dbReference type="InterPro" id="IPR018584">
    <property type="entry name" value="GT87"/>
</dbReference>
<name>A0ABU2AXL4_9MICC</name>
<evidence type="ECO:0000256" key="3">
    <source>
        <dbReference type="ARBA" id="ARBA00022679"/>
    </source>
</evidence>
<dbReference type="RefSeq" id="WP_310169900.1">
    <property type="nucleotide sequence ID" value="NZ_BAABHE010000002.1"/>
</dbReference>
<feature type="transmembrane region" description="Helical" evidence="9">
    <location>
        <begin position="40"/>
        <end position="61"/>
    </location>
</feature>